<protein>
    <recommendedName>
        <fullName evidence="11">Purine nucleoside phosphorylase</fullName>
    </recommendedName>
</protein>
<keyword evidence="6" id="KW-0378">Hydrolase</keyword>
<evidence type="ECO:0000256" key="2">
    <source>
        <dbReference type="ARBA" id="ARBA00003215"/>
    </source>
</evidence>
<keyword evidence="7" id="KW-0862">Zinc</keyword>
<dbReference type="NCBIfam" id="TIGR00726">
    <property type="entry name" value="peptidoglycan editing factor PgeF"/>
    <property type="match status" value="1"/>
</dbReference>
<comment type="catalytic activity">
    <reaction evidence="8">
        <text>adenosine + H2O + H(+) = inosine + NH4(+)</text>
        <dbReference type="Rhea" id="RHEA:24408"/>
        <dbReference type="ChEBI" id="CHEBI:15377"/>
        <dbReference type="ChEBI" id="CHEBI:15378"/>
        <dbReference type="ChEBI" id="CHEBI:16335"/>
        <dbReference type="ChEBI" id="CHEBI:17596"/>
        <dbReference type="ChEBI" id="CHEBI:28938"/>
        <dbReference type="EC" id="3.5.4.4"/>
    </reaction>
    <physiologicalReaction direction="left-to-right" evidence="8">
        <dbReference type="Rhea" id="RHEA:24409"/>
    </physiologicalReaction>
</comment>
<evidence type="ECO:0000256" key="7">
    <source>
        <dbReference type="ARBA" id="ARBA00022833"/>
    </source>
</evidence>
<evidence type="ECO:0000313" key="13">
    <source>
        <dbReference type="Proteomes" id="UP000006160"/>
    </source>
</evidence>
<dbReference type="GO" id="GO:0005507">
    <property type="term" value="F:copper ion binding"/>
    <property type="evidence" value="ECO:0007669"/>
    <property type="project" value="TreeGrafter"/>
</dbReference>
<keyword evidence="4" id="KW-0808">Transferase</keyword>
<dbReference type="PANTHER" id="PTHR30616">
    <property type="entry name" value="UNCHARACTERIZED PROTEIN YFIH"/>
    <property type="match status" value="1"/>
</dbReference>
<dbReference type="Proteomes" id="UP000006160">
    <property type="component" value="Unassembled WGS sequence"/>
</dbReference>
<dbReference type="InterPro" id="IPR038371">
    <property type="entry name" value="Cu_polyphenol_OxRdtase_sf"/>
</dbReference>
<evidence type="ECO:0000256" key="9">
    <source>
        <dbReference type="ARBA" id="ARBA00048968"/>
    </source>
</evidence>
<comment type="similarity">
    <text evidence="3 11">Belongs to the purine nucleoside phosphorylase YfiH/LACC1 family.</text>
</comment>
<dbReference type="CDD" id="cd16833">
    <property type="entry name" value="YfiH"/>
    <property type="match status" value="1"/>
</dbReference>
<evidence type="ECO:0000256" key="11">
    <source>
        <dbReference type="RuleBase" id="RU361274"/>
    </source>
</evidence>
<proteinExistence type="inferred from homology"/>
<comment type="catalytic activity">
    <reaction evidence="9">
        <text>adenosine + phosphate = alpha-D-ribose 1-phosphate + adenine</text>
        <dbReference type="Rhea" id="RHEA:27642"/>
        <dbReference type="ChEBI" id="CHEBI:16335"/>
        <dbReference type="ChEBI" id="CHEBI:16708"/>
        <dbReference type="ChEBI" id="CHEBI:43474"/>
        <dbReference type="ChEBI" id="CHEBI:57720"/>
        <dbReference type="EC" id="2.4.2.1"/>
    </reaction>
    <physiologicalReaction direction="left-to-right" evidence="9">
        <dbReference type="Rhea" id="RHEA:27643"/>
    </physiologicalReaction>
</comment>
<dbReference type="SMR" id="A0A9P2LKM2"/>
<dbReference type="PANTHER" id="PTHR30616:SF2">
    <property type="entry name" value="PURINE NUCLEOSIDE PHOSPHORYLASE LACC1"/>
    <property type="match status" value="1"/>
</dbReference>
<organism evidence="12 13">
    <name type="scientific">Clostridium botulinum D str. 1873</name>
    <dbReference type="NCBI Taxonomy" id="592027"/>
    <lineage>
        <taxon>Bacteria</taxon>
        <taxon>Bacillati</taxon>
        <taxon>Bacillota</taxon>
        <taxon>Clostridia</taxon>
        <taxon>Eubacteriales</taxon>
        <taxon>Clostridiaceae</taxon>
        <taxon>Clostridium</taxon>
    </lineage>
</organism>
<evidence type="ECO:0000256" key="1">
    <source>
        <dbReference type="ARBA" id="ARBA00000553"/>
    </source>
</evidence>
<dbReference type="GeneID" id="66319597"/>
<gene>
    <name evidence="12" type="ORF">CLG_B0874</name>
</gene>
<evidence type="ECO:0000313" key="12">
    <source>
        <dbReference type="EMBL" id="EES90595.1"/>
    </source>
</evidence>
<dbReference type="Gene3D" id="3.60.140.10">
    <property type="entry name" value="CNF1/YfiH-like putative cysteine hydrolases"/>
    <property type="match status" value="1"/>
</dbReference>
<evidence type="ECO:0000256" key="4">
    <source>
        <dbReference type="ARBA" id="ARBA00022679"/>
    </source>
</evidence>
<dbReference type="GO" id="GO:0017061">
    <property type="term" value="F:S-methyl-5-thioadenosine phosphorylase activity"/>
    <property type="evidence" value="ECO:0007669"/>
    <property type="project" value="UniProtKB-EC"/>
</dbReference>
<dbReference type="Pfam" id="PF02578">
    <property type="entry name" value="Cu-oxidase_4"/>
    <property type="match status" value="1"/>
</dbReference>
<comment type="catalytic activity">
    <reaction evidence="10">
        <text>S-methyl-5'-thioadenosine + phosphate = 5-(methylsulfanyl)-alpha-D-ribose 1-phosphate + adenine</text>
        <dbReference type="Rhea" id="RHEA:11852"/>
        <dbReference type="ChEBI" id="CHEBI:16708"/>
        <dbReference type="ChEBI" id="CHEBI:17509"/>
        <dbReference type="ChEBI" id="CHEBI:43474"/>
        <dbReference type="ChEBI" id="CHEBI:58533"/>
        <dbReference type="EC" id="2.4.2.28"/>
    </reaction>
    <physiologicalReaction direction="left-to-right" evidence="10">
        <dbReference type="Rhea" id="RHEA:11853"/>
    </physiologicalReaction>
</comment>
<comment type="function">
    <text evidence="2">Purine nucleoside enzyme that catalyzes the phosphorolysis of adenosine and inosine nucleosides, yielding D-ribose 1-phosphate and the respective free bases, adenine and hypoxanthine. Also catalyzes the phosphorolysis of S-methyl-5'-thioadenosine into adenine and S-methyl-5-thio-alpha-D-ribose 1-phosphate. Also has adenosine deaminase activity.</text>
</comment>
<dbReference type="EMBL" id="ACSJ01000007">
    <property type="protein sequence ID" value="EES90595.1"/>
    <property type="molecule type" value="Genomic_DNA"/>
</dbReference>
<dbReference type="AlphaFoldDB" id="A0A9P2LKM2"/>
<name>A0A9P2LKM2_CLOBO</name>
<dbReference type="SUPFAM" id="SSF64438">
    <property type="entry name" value="CNF1/YfiH-like putative cysteine hydrolases"/>
    <property type="match status" value="1"/>
</dbReference>
<evidence type="ECO:0000256" key="5">
    <source>
        <dbReference type="ARBA" id="ARBA00022723"/>
    </source>
</evidence>
<comment type="caution">
    <text evidence="12">The sequence shown here is derived from an EMBL/GenBank/DDBJ whole genome shotgun (WGS) entry which is preliminary data.</text>
</comment>
<dbReference type="RefSeq" id="WP_003375087.1">
    <property type="nucleotide sequence ID" value="NZ_ACSJ01000007.1"/>
</dbReference>
<comment type="catalytic activity">
    <reaction evidence="1">
        <text>inosine + phosphate = alpha-D-ribose 1-phosphate + hypoxanthine</text>
        <dbReference type="Rhea" id="RHEA:27646"/>
        <dbReference type="ChEBI" id="CHEBI:17368"/>
        <dbReference type="ChEBI" id="CHEBI:17596"/>
        <dbReference type="ChEBI" id="CHEBI:43474"/>
        <dbReference type="ChEBI" id="CHEBI:57720"/>
        <dbReference type="EC" id="2.4.2.1"/>
    </reaction>
    <physiologicalReaction direction="left-to-right" evidence="1">
        <dbReference type="Rhea" id="RHEA:27647"/>
    </physiologicalReaction>
</comment>
<evidence type="ECO:0000256" key="8">
    <source>
        <dbReference type="ARBA" id="ARBA00047989"/>
    </source>
</evidence>
<evidence type="ECO:0000256" key="3">
    <source>
        <dbReference type="ARBA" id="ARBA00007353"/>
    </source>
</evidence>
<keyword evidence="5" id="KW-0479">Metal-binding</keyword>
<dbReference type="InterPro" id="IPR011324">
    <property type="entry name" value="Cytotoxic_necrot_fac-like_cat"/>
</dbReference>
<reference evidence="12 13" key="1">
    <citation type="submission" date="2009-10" db="EMBL/GenBank/DDBJ databases">
        <authorList>
            <person name="Shrivastava S."/>
            <person name="Brinkac L.B."/>
            <person name="Brown J.L."/>
            <person name="Bruce D.B."/>
            <person name="Detter C."/>
            <person name="Green L.D."/>
            <person name="Munk C.A."/>
            <person name="Rogers Y.C."/>
            <person name="Tapia R."/>
            <person name="Saunders E.S."/>
            <person name="Sims D.R."/>
            <person name="Smith L.A."/>
            <person name="Smith T.J."/>
            <person name="Sutton G."/>
            <person name="Brettin T."/>
        </authorList>
    </citation>
    <scope>NUCLEOTIDE SEQUENCE [LARGE SCALE GENOMIC DNA]</scope>
    <source>
        <strain evidence="13">D str. 1873</strain>
    </source>
</reference>
<sequence length="239" mass="27721">MKNFNILNKKNYEFLECKSDSVGIYFSTSKDGLDFNKNTTIGLKNLKKLKEWFNIKNIGYLNQVHSDDIYIYNGLKYDGDALITNKRGIAIGVFTADCVPVLIYDKKNLVVAAIHSGWKGTLSCIVSKTIDTMINKYNSNIKDLEVYIGPHNMMCCYEVSEELIHTFKSSNIYKEAKISKGRKLSLQSCIEKQLRDKDITKNQIHLLNMCTYCSREYKFHSYRRNKEESGRMFSFIFIK</sequence>
<evidence type="ECO:0000256" key="6">
    <source>
        <dbReference type="ARBA" id="ARBA00022801"/>
    </source>
</evidence>
<dbReference type="GO" id="GO:0016787">
    <property type="term" value="F:hydrolase activity"/>
    <property type="evidence" value="ECO:0007669"/>
    <property type="project" value="UniProtKB-KW"/>
</dbReference>
<dbReference type="InterPro" id="IPR003730">
    <property type="entry name" value="Cu_polyphenol_OxRdtase"/>
</dbReference>
<accession>A0A9P2LKM2</accession>
<evidence type="ECO:0000256" key="10">
    <source>
        <dbReference type="ARBA" id="ARBA00049893"/>
    </source>
</evidence>